<evidence type="ECO:0000313" key="2">
    <source>
        <dbReference type="EMBL" id="QKX60363.1"/>
    </source>
</evidence>
<dbReference type="AlphaFoldDB" id="A0A7H8R6A9"/>
<accession>A0A7H8R6A9</accession>
<gene>
    <name evidence="2" type="ORF">TRUGW13939_07508</name>
</gene>
<sequence>MKTTLTLAGLLSLGSTAFASAFPYYFAASIQATDPDSSVDGLYFRPGLLNTDGETLIALGPAPLYFYINETNSQLLMTDFHEGVIGNGYVDDSDKGILKFGDDPDAHDYALFALSADSKSLSMRGASDRWFWCPVEGQTHGTVAIGTVAGLEGCDLLKGVEVTASD</sequence>
<feature type="signal peptide" evidence="1">
    <location>
        <begin position="1"/>
        <end position="21"/>
    </location>
</feature>
<evidence type="ECO:0000313" key="3">
    <source>
        <dbReference type="Proteomes" id="UP000509510"/>
    </source>
</evidence>
<dbReference type="OrthoDB" id="10454082at2759"/>
<dbReference type="RefSeq" id="XP_035346540.1">
    <property type="nucleotide sequence ID" value="XM_035490647.1"/>
</dbReference>
<keyword evidence="3" id="KW-1185">Reference proteome</keyword>
<dbReference type="KEGG" id="trg:TRUGW13939_07508"/>
<name>A0A7H8R6A9_TALRU</name>
<dbReference type="Proteomes" id="UP000509510">
    <property type="component" value="Chromosome IV"/>
</dbReference>
<reference evidence="3" key="1">
    <citation type="submission" date="2020-06" db="EMBL/GenBank/DDBJ databases">
        <title>A chromosome-scale genome assembly of Talaromyces rugulosus W13939.</title>
        <authorList>
            <person name="Wang B."/>
            <person name="Guo L."/>
            <person name="Ye K."/>
            <person name="Wang L."/>
        </authorList>
    </citation>
    <scope>NUCLEOTIDE SEQUENCE [LARGE SCALE GENOMIC DNA]</scope>
    <source>
        <strain evidence="3">W13939</strain>
    </source>
</reference>
<dbReference type="GeneID" id="55994999"/>
<protein>
    <recommendedName>
        <fullName evidence="4">Cell wall protein PhiA</fullName>
    </recommendedName>
</protein>
<keyword evidence="1" id="KW-0732">Signal</keyword>
<evidence type="ECO:0008006" key="4">
    <source>
        <dbReference type="Google" id="ProtNLM"/>
    </source>
</evidence>
<feature type="chain" id="PRO_5028839458" description="Cell wall protein PhiA" evidence="1">
    <location>
        <begin position="22"/>
        <end position="166"/>
    </location>
</feature>
<evidence type="ECO:0000256" key="1">
    <source>
        <dbReference type="SAM" id="SignalP"/>
    </source>
</evidence>
<proteinExistence type="predicted"/>
<dbReference type="EMBL" id="CP055901">
    <property type="protein sequence ID" value="QKX60363.1"/>
    <property type="molecule type" value="Genomic_DNA"/>
</dbReference>
<organism evidence="2 3">
    <name type="scientific">Talaromyces rugulosus</name>
    <name type="common">Penicillium rugulosum</name>
    <dbReference type="NCBI Taxonomy" id="121627"/>
    <lineage>
        <taxon>Eukaryota</taxon>
        <taxon>Fungi</taxon>
        <taxon>Dikarya</taxon>
        <taxon>Ascomycota</taxon>
        <taxon>Pezizomycotina</taxon>
        <taxon>Eurotiomycetes</taxon>
        <taxon>Eurotiomycetidae</taxon>
        <taxon>Eurotiales</taxon>
        <taxon>Trichocomaceae</taxon>
        <taxon>Talaromyces</taxon>
        <taxon>Talaromyces sect. Islandici</taxon>
    </lineage>
</organism>